<dbReference type="GO" id="GO:0004523">
    <property type="term" value="F:RNA-DNA hybrid ribonuclease activity"/>
    <property type="evidence" value="ECO:0007669"/>
    <property type="project" value="InterPro"/>
</dbReference>
<gene>
    <name evidence="2" type="ORF">Goari_004766</name>
</gene>
<evidence type="ECO:0000313" key="2">
    <source>
        <dbReference type="EMBL" id="MBA0694482.1"/>
    </source>
</evidence>
<evidence type="ECO:0000259" key="1">
    <source>
        <dbReference type="Pfam" id="PF13456"/>
    </source>
</evidence>
<dbReference type="GO" id="GO:0003676">
    <property type="term" value="F:nucleic acid binding"/>
    <property type="evidence" value="ECO:0007669"/>
    <property type="project" value="InterPro"/>
</dbReference>
<protein>
    <recommendedName>
        <fullName evidence="1">RNase H type-1 domain-containing protein</fullName>
    </recommendedName>
</protein>
<accession>A0A7J8Y4Z1</accession>
<proteinExistence type="predicted"/>
<evidence type="ECO:0000313" key="3">
    <source>
        <dbReference type="Proteomes" id="UP000593577"/>
    </source>
</evidence>
<keyword evidence="3" id="KW-1185">Reference proteome</keyword>
<dbReference type="InterPro" id="IPR002156">
    <property type="entry name" value="RNaseH_domain"/>
</dbReference>
<dbReference type="EMBL" id="JABFAA010000010">
    <property type="protein sequence ID" value="MBA0694482.1"/>
    <property type="molecule type" value="Genomic_DNA"/>
</dbReference>
<dbReference type="Proteomes" id="UP000593577">
    <property type="component" value="Unassembled WGS sequence"/>
</dbReference>
<name>A0A7J8Y4Z1_GOSAI</name>
<comment type="caution">
    <text evidence="2">The sequence shown here is derived from an EMBL/GenBank/DDBJ whole genome shotgun (WGS) entry which is preliminary data.</text>
</comment>
<dbReference type="PANTHER" id="PTHR47074:SF48">
    <property type="entry name" value="POLYNUCLEOTIDYL TRANSFERASE, RIBONUCLEASE H-LIKE SUPERFAMILY PROTEIN"/>
    <property type="match status" value="1"/>
</dbReference>
<dbReference type="Pfam" id="PF13456">
    <property type="entry name" value="RVT_3"/>
    <property type="match status" value="1"/>
</dbReference>
<reference evidence="2 3" key="1">
    <citation type="journal article" date="2019" name="Genome Biol. Evol.">
        <title>Insights into the evolution of the New World diploid cottons (Gossypium, subgenus Houzingenia) based on genome sequencing.</title>
        <authorList>
            <person name="Grover C.E."/>
            <person name="Arick M.A. 2nd"/>
            <person name="Thrash A."/>
            <person name="Conover J.L."/>
            <person name="Sanders W.S."/>
            <person name="Peterson D.G."/>
            <person name="Frelichowski J.E."/>
            <person name="Scheffler J.A."/>
            <person name="Scheffler B.E."/>
            <person name="Wendel J.F."/>
        </authorList>
    </citation>
    <scope>NUCLEOTIDE SEQUENCE [LARGE SCALE GENOMIC DNA]</scope>
    <source>
        <strain evidence="2">185</strain>
        <tissue evidence="2">Leaf</tissue>
    </source>
</reference>
<dbReference type="AlphaFoldDB" id="A0A7J8Y4Z1"/>
<sequence>MCPRCGSEEETLIHALKDCARAKAVLIHGGFDNTFVKCRFRRCVDWIKEVARSLDKKTLSDFVTVLWNIWNSRNNKVFRDTEEDAKVIWDKAAMLNRDFRIFNLMEKPMILKPVEERWWQKPGTGVVKINFDAAINGRMMSFGLVAKDHDGFVIEGRAGILEINAGAEWAEMQVLTESMELAQEKRWLKLEFDSDCANLVNRLKRVHVDFLTLGFRIR</sequence>
<feature type="domain" description="RNase H type-1" evidence="1">
    <location>
        <begin position="141"/>
        <end position="205"/>
    </location>
</feature>
<dbReference type="PANTHER" id="PTHR47074">
    <property type="entry name" value="BNAC02G40300D PROTEIN"/>
    <property type="match status" value="1"/>
</dbReference>
<dbReference type="InterPro" id="IPR052929">
    <property type="entry name" value="RNase_H-like_EbsB-rel"/>
</dbReference>
<organism evidence="2 3">
    <name type="scientific">Gossypium aridum</name>
    <name type="common">American cotton</name>
    <name type="synonym">Erioxylum aridum</name>
    <dbReference type="NCBI Taxonomy" id="34290"/>
    <lineage>
        <taxon>Eukaryota</taxon>
        <taxon>Viridiplantae</taxon>
        <taxon>Streptophyta</taxon>
        <taxon>Embryophyta</taxon>
        <taxon>Tracheophyta</taxon>
        <taxon>Spermatophyta</taxon>
        <taxon>Magnoliopsida</taxon>
        <taxon>eudicotyledons</taxon>
        <taxon>Gunneridae</taxon>
        <taxon>Pentapetalae</taxon>
        <taxon>rosids</taxon>
        <taxon>malvids</taxon>
        <taxon>Malvales</taxon>
        <taxon>Malvaceae</taxon>
        <taxon>Malvoideae</taxon>
        <taxon>Gossypium</taxon>
    </lineage>
</organism>